<name>A0A364N8Q1_STELY</name>
<protein>
    <submittedName>
        <fullName evidence="2">Uncharacterized protein</fullName>
    </submittedName>
</protein>
<sequence>MSTTHESSPSTSSTSETTPSASLNPLTSHGLHLQVTFLWTKFRNEIAIKGSNGTLTPLYIMHRRPLKPQLRYERVSDTTTTTTTIGTGSINTFSIDSTCTLHAQEIHLKPLKRWKTQYNYLSHALGGIPLSWIANSTLKEWDFVCVNSVTQEPVAKFSVNWWAVKEVGNFYFDGKVREGVRDEIVVTGLTLLYVMTTRMNNPFHLLGAAFARPGKVEEEGMEMRDGGGKMKVA</sequence>
<evidence type="ECO:0000313" key="3">
    <source>
        <dbReference type="Proteomes" id="UP000249619"/>
    </source>
</evidence>
<feature type="compositionally biased region" description="Low complexity" evidence="1">
    <location>
        <begin position="1"/>
        <end position="22"/>
    </location>
</feature>
<organism evidence="2 3">
    <name type="scientific">Stemphylium lycopersici</name>
    <name type="common">Tomato gray leaf spot disease fungus</name>
    <name type="synonym">Thyrospora lycopersici</name>
    <dbReference type="NCBI Taxonomy" id="183478"/>
    <lineage>
        <taxon>Eukaryota</taxon>
        <taxon>Fungi</taxon>
        <taxon>Dikarya</taxon>
        <taxon>Ascomycota</taxon>
        <taxon>Pezizomycotina</taxon>
        <taxon>Dothideomycetes</taxon>
        <taxon>Pleosporomycetidae</taxon>
        <taxon>Pleosporales</taxon>
        <taxon>Pleosporineae</taxon>
        <taxon>Pleosporaceae</taxon>
        <taxon>Stemphylium</taxon>
    </lineage>
</organism>
<dbReference type="AlphaFoldDB" id="A0A364N8Q1"/>
<evidence type="ECO:0000256" key="1">
    <source>
        <dbReference type="SAM" id="MobiDB-lite"/>
    </source>
</evidence>
<dbReference type="Proteomes" id="UP000249619">
    <property type="component" value="Unassembled WGS sequence"/>
</dbReference>
<dbReference type="EMBL" id="QGDH01000036">
    <property type="protein sequence ID" value="RAR13411.1"/>
    <property type="molecule type" value="Genomic_DNA"/>
</dbReference>
<comment type="caution">
    <text evidence="2">The sequence shown here is derived from an EMBL/GenBank/DDBJ whole genome shotgun (WGS) entry which is preliminary data.</text>
</comment>
<proteinExistence type="predicted"/>
<dbReference type="OrthoDB" id="4725912at2759"/>
<gene>
    <name evidence="2" type="ORF">DDE83_003275</name>
</gene>
<feature type="region of interest" description="Disordered" evidence="1">
    <location>
        <begin position="1"/>
        <end position="25"/>
    </location>
</feature>
<reference evidence="3" key="1">
    <citation type="submission" date="2018-05" db="EMBL/GenBank/DDBJ databases">
        <title>Draft genome sequence of Stemphylium lycopersici strain CIDEFI 213.</title>
        <authorList>
            <person name="Medina R."/>
            <person name="Franco M.E.E."/>
            <person name="Lucentini C.G."/>
            <person name="Saparrat M.C.N."/>
            <person name="Balatti P.A."/>
        </authorList>
    </citation>
    <scope>NUCLEOTIDE SEQUENCE [LARGE SCALE GENOMIC DNA]</scope>
    <source>
        <strain evidence="3">CIDEFI 213</strain>
    </source>
</reference>
<accession>A0A364N8Q1</accession>
<keyword evidence="3" id="KW-1185">Reference proteome</keyword>
<evidence type="ECO:0000313" key="2">
    <source>
        <dbReference type="EMBL" id="RAR13411.1"/>
    </source>
</evidence>